<dbReference type="GeneID" id="66057982"/>
<accession>A0A0J9XN09</accession>
<organism evidence="1">
    <name type="scientific">Brugia malayi</name>
    <name type="common">Filarial nematode worm</name>
    <dbReference type="NCBI Taxonomy" id="6279"/>
    <lineage>
        <taxon>Eukaryota</taxon>
        <taxon>Metazoa</taxon>
        <taxon>Ecdysozoa</taxon>
        <taxon>Nematoda</taxon>
        <taxon>Chromadorea</taxon>
        <taxon>Rhabditida</taxon>
        <taxon>Spirurina</taxon>
        <taxon>Spiruromorpha</taxon>
        <taxon>Filarioidea</taxon>
        <taxon>Onchocercidae</taxon>
        <taxon>Brugia</taxon>
    </lineage>
</organism>
<dbReference type="EMBL" id="CAAKNF010000196">
    <property type="protein sequence ID" value="VIO87902.1"/>
    <property type="molecule type" value="Genomic_DNA"/>
</dbReference>
<dbReference type="Proteomes" id="UP000006672">
    <property type="component" value="Unassembled WGS sequence"/>
</dbReference>
<keyword evidence="3" id="KW-1185">Reference proteome</keyword>
<sequence>MSEIVVTIPWNSDHMLQCSSTFSMLVFQLKFAMQTQPYMLDGTFKGHFNSGKIC</sequence>
<dbReference type="RefSeq" id="XP_042930481.1">
    <property type="nucleotide sequence ID" value="XM_043074547.1"/>
</dbReference>
<reference evidence="1" key="2">
    <citation type="submission" date="2012-12" db="EMBL/GenBank/DDBJ databases">
        <authorList>
            <person name="Gao Y.W."/>
            <person name="Fan S.T."/>
            <person name="Sun H.T."/>
            <person name="Wang Z."/>
            <person name="Gao X.L."/>
            <person name="Li Y.G."/>
            <person name="Wang T.C."/>
            <person name="Zhang K."/>
            <person name="Xu W.W."/>
            <person name="Yu Z.J."/>
            <person name="Xia X.Z."/>
        </authorList>
    </citation>
    <scope>NUCLEOTIDE SEQUENCE</scope>
    <source>
        <strain evidence="1">FR3</strain>
    </source>
</reference>
<reference evidence="2" key="3">
    <citation type="submission" date="2019-04" db="EMBL/GenBank/DDBJ databases">
        <authorList>
            <person name="Howe K."/>
            <person name="Paulini M."/>
            <person name="Williams G."/>
        </authorList>
    </citation>
    <scope>NUCLEOTIDE SEQUENCE [LARGE SCALE GENOMIC DNA]</scope>
    <source>
        <strain evidence="2">FR3</strain>
    </source>
</reference>
<evidence type="ECO:0000313" key="5">
    <source>
        <dbReference type="WormBase" id="Bm14119"/>
    </source>
</evidence>
<dbReference type="AlphaFoldDB" id="A0A0J9XN09"/>
<dbReference type="KEGG" id="bmy:BM_BM14119"/>
<reference evidence="1 3" key="1">
    <citation type="journal article" date="2007" name="Science">
        <title>Draft genome of the filarial nematode parasite Brugia malayi.</title>
        <authorList>
            <person name="Ghedin E."/>
            <person name="Wang S."/>
            <person name="Spiro D."/>
            <person name="Caler E."/>
            <person name="Zhao Q."/>
            <person name="Crabtree J."/>
            <person name="Allen J.E."/>
            <person name="Delcher A.L."/>
            <person name="Guiliano D.B."/>
            <person name="Miranda-Saavedra D."/>
            <person name="Angiuoli S.V."/>
            <person name="Creasy T."/>
            <person name="Amedeo P."/>
            <person name="Haas B."/>
            <person name="El-Sayed N.M."/>
            <person name="Wortman J.R."/>
            <person name="Feldblyum T."/>
            <person name="Tallon L."/>
            <person name="Schatz M."/>
            <person name="Shumway M."/>
            <person name="Koo H."/>
            <person name="Salzberg S.L."/>
            <person name="Schobel S."/>
            <person name="Pertea M."/>
            <person name="Pop M."/>
            <person name="White O."/>
            <person name="Barton G.J."/>
            <person name="Carlow C.K."/>
            <person name="Crawford M.J."/>
            <person name="Daub J."/>
            <person name="Dimmic M.W."/>
            <person name="Estes C.F."/>
            <person name="Foster J.M."/>
            <person name="Ganatra M."/>
            <person name="Gregory W.F."/>
            <person name="Johnson N.M."/>
            <person name="Jin J."/>
            <person name="Komuniecki R."/>
            <person name="Korf I."/>
            <person name="Kumar S."/>
            <person name="Laney S."/>
            <person name="Li B.W."/>
            <person name="Li W."/>
            <person name="Lindblom T.H."/>
            <person name="Lustigman S."/>
            <person name="Ma D."/>
            <person name="Maina C.V."/>
            <person name="Martin D.M."/>
            <person name="McCarter J.P."/>
            <person name="McReynolds L."/>
            <person name="Mitreva M."/>
            <person name="Nutman T.B."/>
            <person name="Parkinson J."/>
            <person name="Peregrin-Alvarez J.M."/>
            <person name="Poole C."/>
            <person name="Ren Q."/>
            <person name="Saunders L."/>
            <person name="Sluder A.E."/>
            <person name="Smith K."/>
            <person name="Stanke M."/>
            <person name="Unnasch T.R."/>
            <person name="Ware J."/>
            <person name="Wei A.D."/>
            <person name="Weil G."/>
            <person name="Williams D.J."/>
            <person name="Zhang Y."/>
            <person name="Williams S.A."/>
            <person name="Fraser-Liggett C."/>
            <person name="Slatko B."/>
            <person name="Blaxter M.L."/>
            <person name="Scott A.L."/>
        </authorList>
    </citation>
    <scope>NUCLEOTIDE SEQUENCE</scope>
    <source>
        <strain evidence="1 3">FR3</strain>
    </source>
</reference>
<evidence type="ECO:0000313" key="3">
    <source>
        <dbReference type="Proteomes" id="UP000006672"/>
    </source>
</evidence>
<evidence type="ECO:0000313" key="4">
    <source>
        <dbReference type="WBParaSite" id="Bm14119.1"/>
    </source>
</evidence>
<protein>
    <submittedName>
        <fullName evidence="1 4">Bm14119</fullName>
    </submittedName>
</protein>
<reference evidence="4" key="4">
    <citation type="submission" date="2019-12" db="UniProtKB">
        <authorList>
            <consortium name="WormBaseParasite"/>
        </authorList>
    </citation>
    <scope>IDENTIFICATION</scope>
</reference>
<gene>
    <name evidence="1 4 5" type="ORF">Bm14119</name>
    <name evidence="2" type="ORF">BM_BM14119</name>
    <name evidence="1" type="ORF">BM_Bm14119</name>
</gene>
<proteinExistence type="predicted"/>
<dbReference type="WBParaSite" id="Bm14119.1">
    <property type="protein sequence ID" value="Bm14119.1"/>
    <property type="gene ID" value="WBGene00234380"/>
</dbReference>
<evidence type="ECO:0000313" key="1">
    <source>
        <dbReference type="EMBL" id="CDP91461.1"/>
    </source>
</evidence>
<dbReference type="WormBase" id="Bm14119">
    <property type="protein sequence ID" value="BM37493"/>
    <property type="gene ID" value="WBGene00234380"/>
</dbReference>
<evidence type="ECO:0000313" key="2">
    <source>
        <dbReference type="EMBL" id="VIO87902.1"/>
    </source>
</evidence>
<dbReference type="CTD" id="66057982"/>
<dbReference type="EMBL" id="LN856451">
    <property type="protein sequence ID" value="CDP91461.1"/>
    <property type="molecule type" value="Genomic_DNA"/>
</dbReference>
<accession>A0A4E9EWD0</accession>
<name>A0A0J9XN09_BRUMA</name>